<reference evidence="2" key="2">
    <citation type="submission" date="2021-04" db="EMBL/GenBank/DDBJ databases">
        <authorList>
            <person name="Gilroy R."/>
        </authorList>
    </citation>
    <scope>NUCLEOTIDE SEQUENCE</scope>
    <source>
        <strain evidence="2">CHK186-16707</strain>
    </source>
</reference>
<gene>
    <name evidence="2" type="ORF">H9962_07640</name>
</gene>
<dbReference type="Proteomes" id="UP000824225">
    <property type="component" value="Unassembled WGS sequence"/>
</dbReference>
<protein>
    <recommendedName>
        <fullName evidence="4">Beta-barrel assembly machine subunit BamE</fullName>
    </recommendedName>
</protein>
<dbReference type="AlphaFoldDB" id="A0A9D2KKL5"/>
<sequence>MFKLVPAMSTFLVWILLVASMTPLQGCSVGMAMSGKKQPELGAIRVGATRGEIELQLGSPVEIREENGQRMDVYEYEIGNEPSAGRAIGHGIMDVLTLGLWEAVGTPIEGVQGEKKRLLITYDENDYVTKVGALPNPPKQNNADTATNSEGTPTPADSQMLQPSM</sequence>
<feature type="compositionally biased region" description="Polar residues" evidence="1">
    <location>
        <begin position="139"/>
        <end position="165"/>
    </location>
</feature>
<proteinExistence type="predicted"/>
<comment type="caution">
    <text evidence="2">The sequence shown here is derived from an EMBL/GenBank/DDBJ whole genome shotgun (WGS) entry which is preliminary data.</text>
</comment>
<evidence type="ECO:0000256" key="1">
    <source>
        <dbReference type="SAM" id="MobiDB-lite"/>
    </source>
</evidence>
<reference evidence="2" key="1">
    <citation type="journal article" date="2021" name="PeerJ">
        <title>Extensive microbial diversity within the chicken gut microbiome revealed by metagenomics and culture.</title>
        <authorList>
            <person name="Gilroy R."/>
            <person name="Ravi A."/>
            <person name="Getino M."/>
            <person name="Pursley I."/>
            <person name="Horton D.L."/>
            <person name="Alikhan N.F."/>
            <person name="Baker D."/>
            <person name="Gharbi K."/>
            <person name="Hall N."/>
            <person name="Watson M."/>
            <person name="Adriaenssens E.M."/>
            <person name="Foster-Nyarko E."/>
            <person name="Jarju S."/>
            <person name="Secka A."/>
            <person name="Antonio M."/>
            <person name="Oren A."/>
            <person name="Chaudhuri R.R."/>
            <person name="La Ragione R."/>
            <person name="Hildebrand F."/>
            <person name="Pallen M.J."/>
        </authorList>
    </citation>
    <scope>NUCLEOTIDE SEQUENCE</scope>
    <source>
        <strain evidence="2">CHK186-16707</strain>
    </source>
</reference>
<organism evidence="2 3">
    <name type="scientific">Candidatus Mailhella merdigallinarum</name>
    <dbReference type="NCBI Taxonomy" id="2838658"/>
    <lineage>
        <taxon>Bacteria</taxon>
        <taxon>Pseudomonadati</taxon>
        <taxon>Thermodesulfobacteriota</taxon>
        <taxon>Desulfovibrionia</taxon>
        <taxon>Desulfovibrionales</taxon>
        <taxon>Desulfovibrionaceae</taxon>
        <taxon>Mailhella</taxon>
    </lineage>
</organism>
<evidence type="ECO:0000313" key="3">
    <source>
        <dbReference type="Proteomes" id="UP000824225"/>
    </source>
</evidence>
<evidence type="ECO:0008006" key="4">
    <source>
        <dbReference type="Google" id="ProtNLM"/>
    </source>
</evidence>
<evidence type="ECO:0000313" key="2">
    <source>
        <dbReference type="EMBL" id="HJA09044.1"/>
    </source>
</evidence>
<name>A0A9D2KKL5_9BACT</name>
<accession>A0A9D2KKL5</accession>
<feature type="region of interest" description="Disordered" evidence="1">
    <location>
        <begin position="131"/>
        <end position="165"/>
    </location>
</feature>
<dbReference type="EMBL" id="DXAN01000025">
    <property type="protein sequence ID" value="HJA09044.1"/>
    <property type="molecule type" value="Genomic_DNA"/>
</dbReference>